<evidence type="ECO:0000259" key="3">
    <source>
        <dbReference type="Pfam" id="PF20990"/>
    </source>
</evidence>
<dbReference type="InterPro" id="IPR048389">
    <property type="entry name" value="YciQ-like_C"/>
</dbReference>
<feature type="transmembrane region" description="Helical" evidence="1">
    <location>
        <begin position="222"/>
        <end position="241"/>
    </location>
</feature>
<reference evidence="4 5" key="1">
    <citation type="submission" date="2019-10" db="EMBL/GenBank/DDBJ databases">
        <authorList>
            <person name="Blom J."/>
        </authorList>
    </citation>
    <scope>NUCLEOTIDE SEQUENCE [LARGE SCALE GENOMIC DNA]</scope>
    <source>
        <strain evidence="4 5">ES3154-GLU</strain>
    </source>
</reference>
<dbReference type="InterPro" id="IPR018702">
    <property type="entry name" value="DUF2207"/>
</dbReference>
<keyword evidence="5" id="KW-1185">Reference proteome</keyword>
<evidence type="ECO:0000256" key="1">
    <source>
        <dbReference type="SAM" id="Phobius"/>
    </source>
</evidence>
<evidence type="ECO:0000313" key="5">
    <source>
        <dbReference type="Proteomes" id="UP000419017"/>
    </source>
</evidence>
<evidence type="ECO:0008006" key="6">
    <source>
        <dbReference type="Google" id="ProtNLM"/>
    </source>
</evidence>
<accession>A0A6I8MBZ5</accession>
<proteinExistence type="predicted"/>
<organism evidence="4 5">
    <name type="scientific">Oceanivirga miroungae</name>
    <dbReference type="NCBI Taxonomy" id="1130046"/>
    <lineage>
        <taxon>Bacteria</taxon>
        <taxon>Fusobacteriati</taxon>
        <taxon>Fusobacteriota</taxon>
        <taxon>Fusobacteriia</taxon>
        <taxon>Fusobacteriales</taxon>
        <taxon>Leptotrichiaceae</taxon>
        <taxon>Oceanivirga</taxon>
    </lineage>
</organism>
<dbReference type="RefSeq" id="WP_156683707.1">
    <property type="nucleotide sequence ID" value="NZ_CABWIB010000001.1"/>
</dbReference>
<feature type="domain" description="Predicted membrane protein YciQ-like C-terminal" evidence="3">
    <location>
        <begin position="258"/>
        <end position="493"/>
    </location>
</feature>
<gene>
    <name evidence="4" type="ORF">OMES3154_01021</name>
</gene>
<evidence type="ECO:0000313" key="4">
    <source>
        <dbReference type="EMBL" id="VWL85733.1"/>
    </source>
</evidence>
<dbReference type="AlphaFoldDB" id="A0A6I8MBZ5"/>
<feature type="domain" description="DUF2207" evidence="2">
    <location>
        <begin position="21"/>
        <end position="182"/>
    </location>
</feature>
<dbReference type="Proteomes" id="UP000419017">
    <property type="component" value="Unassembled WGS sequence"/>
</dbReference>
<sequence>MKKIVYFLLIFISSLTYSEYIENMDVKVSLNNDKSVHIKKIIEYNPEDELRHGIKLDIIYDNTDSILGYNKLGIKNFKSNTNGFTIKHNRYNTYVLGDKNKYLEKNKIKKYVLEYDIYNIVRTDGKLSQIYLNAVGNFWSMPIKNVNVDLYFSSNQINDLKVYTGPYKANTNNYIVNNNNIRNKDKFLEGEGLTFLLNLNSPTFTKYDRTLNILKTYENIKYNIGIFVIVIILIILMILKIKSEKSRLVIKPEFRIDEKISPELAKKIANNTNYSTLTIVFMSLITKGILDKKDKYEEVEYVKSLNEKNENVFLEDEKWVYDKEKIFYIKDEYMEFEKLENISPSEKLALNSFSKYSEDIFKSIKNTARLSESLDNLIDKIYEKNIAKKNISYRIITILLAFITILFNIFSTEVLDYISIFILLISFLISFYLSSKIETKTSEGIKVYQNILGYIMFYENVEKNIFDEFNTEKDVINHAKKMLPYMIAIGLTTKFLNDLDKKLISFNKDIKYAYPYIYYPYIYNLSYIDNRIKEDIFKNTKLENKNIRHSNSGNFSSSGFSGGGFSGGGGSSW</sequence>
<keyword evidence="1" id="KW-1133">Transmembrane helix</keyword>
<protein>
    <recommendedName>
        <fullName evidence="6">DUF2207 domain-containing protein</fullName>
    </recommendedName>
</protein>
<evidence type="ECO:0000259" key="2">
    <source>
        <dbReference type="Pfam" id="PF09972"/>
    </source>
</evidence>
<keyword evidence="1" id="KW-0812">Transmembrane</keyword>
<feature type="transmembrane region" description="Helical" evidence="1">
    <location>
        <begin position="417"/>
        <end position="434"/>
    </location>
</feature>
<name>A0A6I8MBZ5_9FUSO</name>
<feature type="transmembrane region" description="Helical" evidence="1">
    <location>
        <begin position="391"/>
        <end position="411"/>
    </location>
</feature>
<dbReference type="EMBL" id="CABWIB010000001">
    <property type="protein sequence ID" value="VWL85733.1"/>
    <property type="molecule type" value="Genomic_DNA"/>
</dbReference>
<keyword evidence="1" id="KW-0472">Membrane</keyword>
<dbReference type="Pfam" id="PF09972">
    <property type="entry name" value="DUF2207"/>
    <property type="match status" value="1"/>
</dbReference>
<dbReference type="Pfam" id="PF20990">
    <property type="entry name" value="DUF2207_C"/>
    <property type="match status" value="1"/>
</dbReference>